<evidence type="ECO:0000313" key="2">
    <source>
        <dbReference type="EMBL" id="ALJ61592.1"/>
    </source>
</evidence>
<name>A0A0P0GW21_9BACE</name>
<reference evidence="2 4" key="1">
    <citation type="journal article" date="2015" name="Science">
        <title>Genetic determinants of in vivo fitness and diet responsiveness in multiple human gut Bacteroides.</title>
        <authorList>
            <person name="Wu M."/>
            <person name="McNulty N.P."/>
            <person name="Rodionov D.A."/>
            <person name="Khoroshkin M.S."/>
            <person name="Griffin N.W."/>
            <person name="Cheng J."/>
            <person name="Latreille P."/>
            <person name="Kerstetter R.A."/>
            <person name="Terrapon N."/>
            <person name="Henrissat B."/>
            <person name="Osterman A.L."/>
            <person name="Gordon J.I."/>
        </authorList>
    </citation>
    <scope>NUCLEOTIDE SEQUENCE [LARGE SCALE GENOMIC DNA]</scope>
    <source>
        <strain evidence="2 4">WH2</strain>
    </source>
</reference>
<dbReference type="RefSeq" id="WP_029428691.1">
    <property type="nucleotide sequence ID" value="NZ_CAXSKE010000030.1"/>
</dbReference>
<dbReference type="EMBL" id="VVYX01000028">
    <property type="protein sequence ID" value="KAA5415798.1"/>
    <property type="molecule type" value="Genomic_DNA"/>
</dbReference>
<evidence type="ECO:0000313" key="5">
    <source>
        <dbReference type="Proteomes" id="UP000482653"/>
    </source>
</evidence>
<dbReference type="Proteomes" id="UP000061809">
    <property type="component" value="Chromosome"/>
</dbReference>
<evidence type="ECO:0000313" key="4">
    <source>
        <dbReference type="Proteomes" id="UP000061809"/>
    </source>
</evidence>
<dbReference type="SUPFAM" id="SSF55729">
    <property type="entry name" value="Acyl-CoA N-acyltransferases (Nat)"/>
    <property type="match status" value="1"/>
</dbReference>
<dbReference type="InterPro" id="IPR016181">
    <property type="entry name" value="Acyl_CoA_acyltransferase"/>
</dbReference>
<reference evidence="3 5" key="2">
    <citation type="journal article" date="2019" name="Nat. Med.">
        <title>A library of human gut bacterial isolates paired with longitudinal multiomics data enables mechanistic microbiome research.</title>
        <authorList>
            <person name="Poyet M."/>
            <person name="Groussin M."/>
            <person name="Gibbons S.M."/>
            <person name="Avila-Pacheco J."/>
            <person name="Jiang X."/>
            <person name="Kearney S.M."/>
            <person name="Perrotta A.R."/>
            <person name="Berdy B."/>
            <person name="Zhao S."/>
            <person name="Lieberman T.D."/>
            <person name="Swanson P.K."/>
            <person name="Smith M."/>
            <person name="Roesemann S."/>
            <person name="Alexander J.E."/>
            <person name="Rich S.A."/>
            <person name="Livny J."/>
            <person name="Vlamakis H."/>
            <person name="Clish C."/>
            <person name="Bullock K."/>
            <person name="Deik A."/>
            <person name="Scott J."/>
            <person name="Pierce K.A."/>
            <person name="Xavier R.J."/>
            <person name="Alm E.J."/>
        </authorList>
    </citation>
    <scope>NUCLEOTIDE SEQUENCE [LARGE SCALE GENOMIC DNA]</scope>
    <source>
        <strain evidence="3 5">BIOML-A8</strain>
    </source>
</reference>
<sequence length="269" mass="31666">MMLNKINTIERYVEIVEQYRSKEGASNDYLQREAETLINNGELFEVCDRHNAFLFVKKNTGFRMYYYINDFNAKPDFNELKDVVVEILYRGKSYFPQKEIEYLEKVGFRVNLIRDQYLGIYKDLERPIKIEGVKVEFAKNLWEIEKACKLFNDSFDILSGDYITSDMYEKLLINNAIWIAHGIDNNKFLGALHQTFTGKTACISHVAVIPEGRGRHVGQVLLDTFIEKNMENEKHRYMLWVQHQNTVAVSMYQKKGFKYTFKSTISLIK</sequence>
<proteinExistence type="predicted"/>
<dbReference type="Proteomes" id="UP000482653">
    <property type="component" value="Unassembled WGS sequence"/>
</dbReference>
<dbReference type="CDD" id="cd04301">
    <property type="entry name" value="NAT_SF"/>
    <property type="match status" value="1"/>
</dbReference>
<accession>A0A0P0GW21</accession>
<dbReference type="PROSITE" id="PS51186">
    <property type="entry name" value="GNAT"/>
    <property type="match status" value="1"/>
</dbReference>
<keyword evidence="2" id="KW-0012">Acyltransferase</keyword>
<dbReference type="GO" id="GO:0035447">
    <property type="term" value="F:mycothiol synthase activity"/>
    <property type="evidence" value="ECO:0007669"/>
    <property type="project" value="UniProtKB-EC"/>
</dbReference>
<gene>
    <name evidence="2" type="primary">mshD</name>
    <name evidence="2" type="ORF">BcellWH2_04375</name>
    <name evidence="3" type="ORF">F2Y87_20610</name>
</gene>
<organism evidence="2 4">
    <name type="scientific">Bacteroides cellulosilyticus</name>
    <dbReference type="NCBI Taxonomy" id="246787"/>
    <lineage>
        <taxon>Bacteria</taxon>
        <taxon>Pseudomonadati</taxon>
        <taxon>Bacteroidota</taxon>
        <taxon>Bacteroidia</taxon>
        <taxon>Bacteroidales</taxon>
        <taxon>Bacteroidaceae</taxon>
        <taxon>Bacteroides</taxon>
    </lineage>
</organism>
<evidence type="ECO:0000259" key="1">
    <source>
        <dbReference type="PROSITE" id="PS51186"/>
    </source>
</evidence>
<evidence type="ECO:0000313" key="3">
    <source>
        <dbReference type="EMBL" id="KAA5415798.1"/>
    </source>
</evidence>
<keyword evidence="2" id="KW-0808">Transferase</keyword>
<dbReference type="EC" id="2.3.1.189" evidence="2"/>
<dbReference type="KEGG" id="bcel:BcellWH2_04375"/>
<dbReference type="AlphaFoldDB" id="A0A0P0GW21"/>
<dbReference type="EMBL" id="CP012801">
    <property type="protein sequence ID" value="ALJ61592.1"/>
    <property type="molecule type" value="Genomic_DNA"/>
</dbReference>
<dbReference type="Pfam" id="PF00583">
    <property type="entry name" value="Acetyltransf_1"/>
    <property type="match status" value="1"/>
</dbReference>
<dbReference type="PATRIC" id="fig|246787.4.peg.4518"/>
<dbReference type="InterPro" id="IPR000182">
    <property type="entry name" value="GNAT_dom"/>
</dbReference>
<feature type="domain" description="N-acetyltransferase" evidence="1">
    <location>
        <begin position="128"/>
        <end position="269"/>
    </location>
</feature>
<protein>
    <submittedName>
        <fullName evidence="3">GNAT family N-acetyltransferase</fullName>
    </submittedName>
    <submittedName>
        <fullName evidence="2">Mycothiol acetyltransferase</fullName>
        <ecNumber evidence="2">2.3.1.189</ecNumber>
    </submittedName>
</protein>
<dbReference type="Gene3D" id="3.40.630.30">
    <property type="match status" value="1"/>
</dbReference>